<dbReference type="SUPFAM" id="SSF52540">
    <property type="entry name" value="P-loop containing nucleoside triphosphate hydrolases"/>
    <property type="match status" value="1"/>
</dbReference>
<protein>
    <recommendedName>
        <fullName evidence="2">NB-ARC domain-containing protein</fullName>
    </recommendedName>
</protein>
<dbReference type="GeneID" id="19968927"/>
<proteinExistence type="predicted"/>
<feature type="region of interest" description="Disordered" evidence="1">
    <location>
        <begin position="314"/>
        <end position="352"/>
    </location>
</feature>
<evidence type="ECO:0000259" key="2">
    <source>
        <dbReference type="Pfam" id="PF00931"/>
    </source>
</evidence>
<dbReference type="InParanoid" id="W2S331"/>
<dbReference type="GO" id="GO:0043531">
    <property type="term" value="F:ADP binding"/>
    <property type="evidence" value="ECO:0007669"/>
    <property type="project" value="InterPro"/>
</dbReference>
<dbReference type="Proteomes" id="UP000030752">
    <property type="component" value="Unassembled WGS sequence"/>
</dbReference>
<feature type="region of interest" description="Disordered" evidence="1">
    <location>
        <begin position="897"/>
        <end position="951"/>
    </location>
</feature>
<dbReference type="VEuPathDB" id="FungiDB:HMPREF1541_01588"/>
<sequence length="1350" mass="149557">MSAVPLADRINQFGLSEVYTSPEPLVDIVFVHGLNGHAYNTWATHNPEVFWPTDLLPEAVQDQRCRILTYGYDAQVTAFSDGASKDKIHNHAEHLASRLVANRSLKKAIERPIVFVCHSLGGLVVKRCLIHSKNVRHGHIERQRSIFVSTYGILFLGTPHNGSDIAKWGSLLERISHAVLPKKFMDSSPQLVQALKSNNETLQNINRLFIEIIGRFHVYFFHESKPMDFKGTRMLVVEEDSAAPVIEGVERMGIERDHSHMCKFENDNSPGYEVVAEALQRYADDAPSLIRTRWEEERRIRELERQDAAREILRDSTSGFDALQPTSQTTSGQMSHANSTGNSVGNSMADHRISDSAEGPRVVTPLGFRPNAHFVGFQDELRKLHKRLQHEARRDMGSCAVLVWGEVGCGKTHLTRQYFYKHRLDYPEGSFWIDCKTTETITKGLWDIGVSIGALEQERDRRTVPPGPDDFADVVRQRLESMQGWLLVFDGVLFETEESLDAFRKYIPDQSGNCIIFTSVDRTLAHRHRLLNPSALKVGKLSVSDATDLLYRNLGIRHPSQLQTQKALELVKDNDYLPLGVHAAAHALIERGKSLDRYTHASTDLRLITPFLDIISGLRAQGRDEAVNLVNLLSFFTHHVPVALIRYGYKGLTESPYNIDVLSPKYANSTRTDLDSSISILLRSGLLERTLQTWSRSSGSSSPEESRSIKGVTGPPTQGNSRQTRSITIRTLENTPPAQITEESSGLEDLVVTRFESRGTRMSVASTQSVIDTLRIHTVVQNVIRDDLKERPLAGEHDYWWWLGASVRLLKYSYDVASDKMHKSSGAGLIRDYREYEAQAARLFSFFPKTSLNATKELRTARREVRAVLAMVKREIQNQSPSQASDSSRRLYQSSIFERSSSTSEETQSIDLSSPSRASTWGLDSERAPSESPTQMHSQMHTSSEVDPMSALSESAILSDDGSWVSNATETPGHALSPRSRRSSVLHAVLEGRPRIKPHKDLGEWKALPVPPSVSQASVHLSHSSSRTSSEHRSSRPSSSSEAEAALAAMHRSSPPASRGGARLRSTSRGSSERPVLAARSTNAPLSPLAAEFQSNDAAGLAKTANVTSAHSRNPSSSPRLVQALLNSQASTRARYQLPPLQTENINVAYAPGRAERPPPISSYSKTVTNTEVPVVRYLPSGYTSVPMSRDISRDSGTALPTADMGYNGHGQGYNVAGSAPHRALSDPYLLGVDAPGTYGFNLSDPVLYGDQQRGRGRQNLEFGQVGQWANIAPIEPDLSAFESISIDEAVVRAHARKISGEALQFGDMEPVSVEEARVRANIARERSTDSSGRGRRRGGLSDEGRDQRH</sequence>
<dbReference type="Gene3D" id="3.40.50.300">
    <property type="entry name" value="P-loop containing nucleotide triphosphate hydrolases"/>
    <property type="match status" value="1"/>
</dbReference>
<keyword evidence="4" id="KW-1185">Reference proteome</keyword>
<dbReference type="PANTHER" id="PTHR48187:SF2">
    <property type="entry name" value="LD21810P"/>
    <property type="match status" value="1"/>
</dbReference>
<feature type="compositionally biased region" description="Low complexity" evidence="1">
    <location>
        <begin position="1013"/>
        <end position="1028"/>
    </location>
</feature>
<feature type="compositionally biased region" description="Low complexity" evidence="1">
    <location>
        <begin position="1036"/>
        <end position="1054"/>
    </location>
</feature>
<evidence type="ECO:0000256" key="1">
    <source>
        <dbReference type="SAM" id="MobiDB-lite"/>
    </source>
</evidence>
<feature type="region of interest" description="Disordered" evidence="1">
    <location>
        <begin position="963"/>
        <end position="1083"/>
    </location>
</feature>
<dbReference type="Pfam" id="PF00931">
    <property type="entry name" value="NB-ARC"/>
    <property type="match status" value="1"/>
</dbReference>
<feature type="region of interest" description="Disordered" evidence="1">
    <location>
        <begin position="1323"/>
        <end position="1350"/>
    </location>
</feature>
<dbReference type="InterPro" id="IPR027417">
    <property type="entry name" value="P-loop_NTPase"/>
</dbReference>
<dbReference type="EMBL" id="KB822718">
    <property type="protein sequence ID" value="ETN42433.1"/>
    <property type="molecule type" value="Genomic_DNA"/>
</dbReference>
<name>W2S331_CYPE1</name>
<dbReference type="HOGENOM" id="CLU_001668_1_1_1"/>
<feature type="compositionally biased region" description="Polar residues" evidence="1">
    <location>
        <begin position="931"/>
        <end position="945"/>
    </location>
</feature>
<feature type="compositionally biased region" description="Low complexity" evidence="1">
    <location>
        <begin position="897"/>
        <end position="910"/>
    </location>
</feature>
<feature type="compositionally biased region" description="Polar residues" evidence="1">
    <location>
        <begin position="715"/>
        <end position="726"/>
    </location>
</feature>
<accession>W2S331</accession>
<evidence type="ECO:0000313" key="3">
    <source>
        <dbReference type="EMBL" id="ETN42433.1"/>
    </source>
</evidence>
<dbReference type="OrthoDB" id="5086500at2759"/>
<dbReference type="eggNOG" id="KOG2029">
    <property type="taxonomic scope" value="Eukaryota"/>
</dbReference>
<dbReference type="SUPFAM" id="SSF53474">
    <property type="entry name" value="alpha/beta-Hydrolases"/>
    <property type="match status" value="1"/>
</dbReference>
<dbReference type="RefSeq" id="XP_008714169.1">
    <property type="nucleotide sequence ID" value="XM_008715947.1"/>
</dbReference>
<organism evidence="3 4">
    <name type="scientific">Cyphellophora europaea (strain CBS 101466)</name>
    <name type="common">Phialophora europaea</name>
    <dbReference type="NCBI Taxonomy" id="1220924"/>
    <lineage>
        <taxon>Eukaryota</taxon>
        <taxon>Fungi</taxon>
        <taxon>Dikarya</taxon>
        <taxon>Ascomycota</taxon>
        <taxon>Pezizomycotina</taxon>
        <taxon>Eurotiomycetes</taxon>
        <taxon>Chaetothyriomycetidae</taxon>
        <taxon>Chaetothyriales</taxon>
        <taxon>Cyphellophoraceae</taxon>
        <taxon>Cyphellophora</taxon>
    </lineage>
</organism>
<dbReference type="Gene3D" id="3.40.50.1820">
    <property type="entry name" value="alpha/beta hydrolase"/>
    <property type="match status" value="1"/>
</dbReference>
<feature type="domain" description="NB-ARC" evidence="2">
    <location>
        <begin position="378"/>
        <end position="550"/>
    </location>
</feature>
<reference evidence="3 4" key="1">
    <citation type="submission" date="2013-03" db="EMBL/GenBank/DDBJ databases">
        <title>The Genome Sequence of Phialophora europaea CBS 101466.</title>
        <authorList>
            <consortium name="The Broad Institute Genomics Platform"/>
            <person name="Cuomo C."/>
            <person name="de Hoog S."/>
            <person name="Gorbushina A."/>
            <person name="Walker B."/>
            <person name="Young S.K."/>
            <person name="Zeng Q."/>
            <person name="Gargeya S."/>
            <person name="Fitzgerald M."/>
            <person name="Haas B."/>
            <person name="Abouelleil A."/>
            <person name="Allen A.W."/>
            <person name="Alvarado L."/>
            <person name="Arachchi H.M."/>
            <person name="Berlin A.M."/>
            <person name="Chapman S.B."/>
            <person name="Gainer-Dewar J."/>
            <person name="Goldberg J."/>
            <person name="Griggs A."/>
            <person name="Gujja S."/>
            <person name="Hansen M."/>
            <person name="Howarth C."/>
            <person name="Imamovic A."/>
            <person name="Ireland A."/>
            <person name="Larimer J."/>
            <person name="McCowan C."/>
            <person name="Murphy C."/>
            <person name="Pearson M."/>
            <person name="Poon T.W."/>
            <person name="Priest M."/>
            <person name="Roberts A."/>
            <person name="Saif S."/>
            <person name="Shea T."/>
            <person name="Sisk P."/>
            <person name="Sykes S."/>
            <person name="Wortman J."/>
            <person name="Nusbaum C."/>
            <person name="Birren B."/>
        </authorList>
    </citation>
    <scope>NUCLEOTIDE SEQUENCE [LARGE SCALE GENOMIC DNA]</scope>
    <source>
        <strain evidence="3 4">CBS 101466</strain>
    </source>
</reference>
<feature type="compositionally biased region" description="Basic and acidic residues" evidence="1">
    <location>
        <begin position="990"/>
        <end position="1004"/>
    </location>
</feature>
<feature type="compositionally biased region" description="Basic and acidic residues" evidence="1">
    <location>
        <begin position="1340"/>
        <end position="1350"/>
    </location>
</feature>
<dbReference type="InterPro" id="IPR002182">
    <property type="entry name" value="NB-ARC"/>
</dbReference>
<feature type="compositionally biased region" description="Polar residues" evidence="1">
    <location>
        <begin position="315"/>
        <end position="346"/>
    </location>
</feature>
<gene>
    <name evidence="3" type="ORF">HMPREF1541_01588</name>
</gene>
<dbReference type="InterPro" id="IPR029058">
    <property type="entry name" value="AB_hydrolase_fold"/>
</dbReference>
<evidence type="ECO:0000313" key="4">
    <source>
        <dbReference type="Proteomes" id="UP000030752"/>
    </source>
</evidence>
<dbReference type="PANTHER" id="PTHR48187">
    <property type="entry name" value="LD21810P"/>
    <property type="match status" value="1"/>
</dbReference>
<feature type="region of interest" description="Disordered" evidence="1">
    <location>
        <begin position="693"/>
        <end position="726"/>
    </location>
</feature>